<name>A0ABQ9TBM8_SAGOE</name>
<comment type="caution">
    <text evidence="1">The sequence shown here is derived from an EMBL/GenBank/DDBJ whole genome shotgun (WGS) entry which is preliminary data.</text>
</comment>
<evidence type="ECO:0000313" key="2">
    <source>
        <dbReference type="Proteomes" id="UP001266305"/>
    </source>
</evidence>
<protein>
    <submittedName>
        <fullName evidence="1">Uncharacterized protein</fullName>
    </submittedName>
</protein>
<keyword evidence="2" id="KW-1185">Reference proteome</keyword>
<dbReference type="EMBL" id="JASSZA010000043">
    <property type="protein sequence ID" value="KAK2082131.1"/>
    <property type="molecule type" value="Genomic_DNA"/>
</dbReference>
<evidence type="ECO:0000313" key="1">
    <source>
        <dbReference type="EMBL" id="KAK2082131.1"/>
    </source>
</evidence>
<sequence length="132" mass="13704">MGNCLGRGACLCCTSCQQAVAPSCECETQSVAAAAPASTTAEPAVLHPGVVEVQHVQPIKSKRHKGKEATGAICSLATTSPTSFPSPHPRDILSFQLPPAYSQLSQGWAWGTKASAASCLCCRAFLLEAFLV</sequence>
<dbReference type="Proteomes" id="UP001266305">
    <property type="component" value="Unassembled WGS sequence"/>
</dbReference>
<accession>A0ABQ9TBM8</accession>
<organism evidence="1 2">
    <name type="scientific">Saguinus oedipus</name>
    <name type="common">Cotton-top tamarin</name>
    <name type="synonym">Oedipomidas oedipus</name>
    <dbReference type="NCBI Taxonomy" id="9490"/>
    <lineage>
        <taxon>Eukaryota</taxon>
        <taxon>Metazoa</taxon>
        <taxon>Chordata</taxon>
        <taxon>Craniata</taxon>
        <taxon>Vertebrata</taxon>
        <taxon>Euteleostomi</taxon>
        <taxon>Mammalia</taxon>
        <taxon>Eutheria</taxon>
        <taxon>Euarchontoglires</taxon>
        <taxon>Primates</taxon>
        <taxon>Haplorrhini</taxon>
        <taxon>Platyrrhini</taxon>
        <taxon>Cebidae</taxon>
        <taxon>Callitrichinae</taxon>
        <taxon>Saguinus</taxon>
    </lineage>
</organism>
<gene>
    <name evidence="1" type="ORF">P7K49_039356</name>
</gene>
<proteinExistence type="predicted"/>
<reference evidence="1 2" key="1">
    <citation type="submission" date="2023-05" db="EMBL/GenBank/DDBJ databases">
        <title>B98-5 Cell Line De Novo Hybrid Assembly: An Optical Mapping Approach.</title>
        <authorList>
            <person name="Kananen K."/>
            <person name="Auerbach J.A."/>
            <person name="Kautto E."/>
            <person name="Blachly J.S."/>
        </authorList>
    </citation>
    <scope>NUCLEOTIDE SEQUENCE [LARGE SCALE GENOMIC DNA]</scope>
    <source>
        <strain evidence="1">B95-8</strain>
        <tissue evidence="1">Cell line</tissue>
    </source>
</reference>